<feature type="chain" id="PRO_5046242605" evidence="2">
    <location>
        <begin position="24"/>
        <end position="1088"/>
    </location>
</feature>
<protein>
    <submittedName>
        <fullName evidence="4">FimV/HubP family polar landmark protein</fullName>
    </submittedName>
</protein>
<feature type="compositionally biased region" description="Low complexity" evidence="1">
    <location>
        <begin position="267"/>
        <end position="284"/>
    </location>
</feature>
<dbReference type="InterPro" id="IPR018392">
    <property type="entry name" value="LysM"/>
</dbReference>
<dbReference type="NCBIfam" id="TIGR03504">
    <property type="entry name" value="FimV_Cterm"/>
    <property type="match status" value="1"/>
</dbReference>
<name>A0ABW1AUG8_9RHOO</name>
<dbReference type="InterPro" id="IPR020012">
    <property type="entry name" value="LysM_FimV"/>
</dbReference>
<dbReference type="PANTHER" id="PTHR48148">
    <property type="entry name" value="KERATINOCYTE PROLINE-RICH PROTEIN"/>
    <property type="match status" value="1"/>
</dbReference>
<feature type="signal peptide" evidence="2">
    <location>
        <begin position="1"/>
        <end position="23"/>
    </location>
</feature>
<feature type="compositionally biased region" description="Low complexity" evidence="1">
    <location>
        <begin position="390"/>
        <end position="403"/>
    </location>
</feature>
<proteinExistence type="predicted"/>
<dbReference type="Gene3D" id="3.10.350.10">
    <property type="entry name" value="LysM domain"/>
    <property type="match status" value="1"/>
</dbReference>
<dbReference type="InterPro" id="IPR020011">
    <property type="entry name" value="FimV_C"/>
</dbReference>
<feature type="compositionally biased region" description="Basic and acidic residues" evidence="1">
    <location>
        <begin position="288"/>
        <end position="307"/>
    </location>
</feature>
<evidence type="ECO:0000259" key="3">
    <source>
        <dbReference type="PROSITE" id="PS51782"/>
    </source>
</evidence>
<dbReference type="InterPro" id="IPR036779">
    <property type="entry name" value="LysM_dom_sf"/>
</dbReference>
<dbReference type="RefSeq" id="WP_096452161.1">
    <property type="nucleotide sequence ID" value="NZ_JBHSOG010000060.1"/>
</dbReference>
<evidence type="ECO:0000256" key="1">
    <source>
        <dbReference type="SAM" id="MobiDB-lite"/>
    </source>
</evidence>
<sequence length="1088" mass="112186">MKTSRRASLIALAIASFPIGCHAAGLGQINVFSGLGQPLRAEIAVSATPQELQSLVAHIASPDAFKAANLPYSAAAASIRVSLDTRSGRPVIRLSSAKPINDPFVELLVELNWASGQLARGYTFLLDPVDVAAPKPAAARVEAAPAPVQPAPRMAPPPPPVAREIERAPASAPAPERYTVKRGDTLRGIAGSTAPAGANLDQMLIALFRANPGAFEGANINRLKAGAVLSVPSAERVQAVDPAEARREILAQATDFDAYRRRLAGAVGAPSEASEAAAEQASGGRIVPRVEEARPADEPKDKVRVSRSESPAGGDTNARLQVLEEELATREKALKDANERLAQLETSIRDLQKLLELRSASLAQAQQQAGGTRPEAAAAPAAPATPPAPAAGSPVPAGTVGVPAASSEIAKADVPPEVKPEPIPAPQPAPAPQAAPTPKPAPKKAQAAPPPPEEPGFIESLLQDSSTLAAGGGVAALLLALAGLKLRQRRDRNAAGTAETETAGTTQLPEQGAVFGETGGQSVDTGNSVLMTDFSQSGLSAIDTDEGVDPVAEADVYMAYGRDAQAEEILQDAMKADPDRAAIHLKLLEIYAQRKNVKQFEMVATELYARTGGRGADWERAAVMGRKLDPDNPLYGIQGAARTEGLAAPATEPSLAAAGLAAAAAVVATRADAGNPAGAPEIARKPETGPSVAASEAEAAVEAAAVESLSALDFTTSLPIEPSQSQLKETWTLPGDLGRFAKDEADRAEGAEAPVPDFTASAIEVPELDVIDFDLGLGEPDTAAVQAVAEQAVAGEADNADATGPGDQSLTFDLDNVDAPAVPAADAQAAKEAGALPDVQGDAVTASAFDFELSDFQLEPAEDAAPDLDATMLDAPPAAFEPETTALGMDFESAAETPNRIDAAPDLKATVISPEPPAFDPDATALDLDFELPDMSGIGSVVPPADRPPHPDAAASGEDLPETDLEKTSFDASLLDFDFDIEPQAQGAESAPAPSLDLTSIDLDLNSFGEADGLPAETPAGAQSPQPAAAADAPLPENFEEIETKLELARAYEEMGDKEGALELLEEVLREGGTRQQASAREMMDRLG</sequence>
<feature type="region of interest" description="Disordered" evidence="1">
    <location>
        <begin position="267"/>
        <end position="320"/>
    </location>
</feature>
<keyword evidence="5" id="KW-1185">Reference proteome</keyword>
<organism evidence="4 5">
    <name type="scientific">Thauera sinica</name>
    <dbReference type="NCBI Taxonomy" id="2665146"/>
    <lineage>
        <taxon>Bacteria</taxon>
        <taxon>Pseudomonadati</taxon>
        <taxon>Pseudomonadota</taxon>
        <taxon>Betaproteobacteria</taxon>
        <taxon>Rhodocyclales</taxon>
        <taxon>Zoogloeaceae</taxon>
        <taxon>Thauera</taxon>
    </lineage>
</organism>
<dbReference type="NCBIfam" id="TIGR03505">
    <property type="entry name" value="FimV_core"/>
    <property type="match status" value="1"/>
</dbReference>
<evidence type="ECO:0000256" key="2">
    <source>
        <dbReference type="SAM" id="SignalP"/>
    </source>
</evidence>
<feature type="compositionally biased region" description="Low complexity" evidence="1">
    <location>
        <begin position="494"/>
        <end position="506"/>
    </location>
</feature>
<dbReference type="Proteomes" id="UP001595974">
    <property type="component" value="Unassembled WGS sequence"/>
</dbReference>
<dbReference type="Gene3D" id="1.20.58.2200">
    <property type="match status" value="1"/>
</dbReference>
<dbReference type="Gene3D" id="1.25.40.10">
    <property type="entry name" value="Tetratricopeptide repeat domain"/>
    <property type="match status" value="1"/>
</dbReference>
<feature type="compositionally biased region" description="Low complexity" evidence="1">
    <location>
        <begin position="1019"/>
        <end position="1036"/>
    </location>
</feature>
<keyword evidence="2" id="KW-0732">Signal</keyword>
<dbReference type="InterPro" id="IPR057840">
    <property type="entry name" value="FimV_N"/>
</dbReference>
<dbReference type="PANTHER" id="PTHR48148:SF3">
    <property type="entry name" value="KERATINOCYTE PROLINE-RICH PROTEIN"/>
    <property type="match status" value="1"/>
</dbReference>
<evidence type="ECO:0000313" key="4">
    <source>
        <dbReference type="EMBL" id="MFC5770798.1"/>
    </source>
</evidence>
<feature type="region of interest" description="Disordered" evidence="1">
    <location>
        <begin position="492"/>
        <end position="513"/>
    </location>
</feature>
<feature type="region of interest" description="Disordered" evidence="1">
    <location>
        <begin position="1007"/>
        <end position="1039"/>
    </location>
</feature>
<dbReference type="Pfam" id="PF25800">
    <property type="entry name" value="FimV_N"/>
    <property type="match status" value="1"/>
</dbReference>
<gene>
    <name evidence="4" type="ORF">ACFPTN_15570</name>
</gene>
<feature type="region of interest" description="Disordered" evidence="1">
    <location>
        <begin position="365"/>
        <end position="403"/>
    </location>
</feature>
<dbReference type="PROSITE" id="PS51782">
    <property type="entry name" value="LYSM"/>
    <property type="match status" value="1"/>
</dbReference>
<evidence type="ECO:0000313" key="5">
    <source>
        <dbReference type="Proteomes" id="UP001595974"/>
    </source>
</evidence>
<comment type="caution">
    <text evidence="4">The sequence shown here is derived from an EMBL/GenBank/DDBJ whole genome shotgun (WGS) entry which is preliminary data.</text>
</comment>
<dbReference type="CDD" id="cd00118">
    <property type="entry name" value="LysM"/>
    <property type="match status" value="1"/>
</dbReference>
<reference evidence="5" key="1">
    <citation type="journal article" date="2019" name="Int. J. Syst. Evol. Microbiol.">
        <title>The Global Catalogue of Microorganisms (GCM) 10K type strain sequencing project: providing services to taxonomists for standard genome sequencing and annotation.</title>
        <authorList>
            <consortium name="The Broad Institute Genomics Platform"/>
            <consortium name="The Broad Institute Genome Sequencing Center for Infectious Disease"/>
            <person name="Wu L."/>
            <person name="Ma J."/>
        </authorList>
    </citation>
    <scope>NUCLEOTIDE SEQUENCE [LARGE SCALE GENOMIC DNA]</scope>
    <source>
        <strain evidence="5">SHR3</strain>
    </source>
</reference>
<feature type="region of interest" description="Disordered" evidence="1">
    <location>
        <begin position="415"/>
        <end position="458"/>
    </location>
</feature>
<dbReference type="InterPro" id="IPR038440">
    <property type="entry name" value="FimV_C_sf"/>
</dbReference>
<dbReference type="EMBL" id="JBHSOG010000060">
    <property type="protein sequence ID" value="MFC5770798.1"/>
    <property type="molecule type" value="Genomic_DNA"/>
</dbReference>
<feature type="compositionally biased region" description="Pro residues" evidence="1">
    <location>
        <begin position="421"/>
        <end position="440"/>
    </location>
</feature>
<feature type="domain" description="LysM" evidence="3">
    <location>
        <begin position="176"/>
        <end position="231"/>
    </location>
</feature>
<feature type="region of interest" description="Disordered" evidence="1">
    <location>
        <begin position="936"/>
        <end position="963"/>
    </location>
</feature>
<dbReference type="InterPro" id="IPR011990">
    <property type="entry name" value="TPR-like_helical_dom_sf"/>
</dbReference>
<feature type="compositionally biased region" description="Low complexity" evidence="1">
    <location>
        <begin position="365"/>
        <end position="382"/>
    </location>
</feature>
<accession>A0ABW1AUG8</accession>